<keyword evidence="3" id="KW-1185">Reference proteome</keyword>
<feature type="region of interest" description="Disordered" evidence="1">
    <location>
        <begin position="407"/>
        <end position="688"/>
    </location>
</feature>
<evidence type="ECO:0000313" key="3">
    <source>
        <dbReference type="Proteomes" id="UP000799640"/>
    </source>
</evidence>
<feature type="compositionally biased region" description="Basic and acidic residues" evidence="1">
    <location>
        <begin position="556"/>
        <end position="577"/>
    </location>
</feature>
<feature type="compositionally biased region" description="Polar residues" evidence="1">
    <location>
        <begin position="581"/>
        <end position="594"/>
    </location>
</feature>
<name>A0A6G1I7C1_9PEZI</name>
<dbReference type="AlphaFoldDB" id="A0A6G1I7C1"/>
<dbReference type="Proteomes" id="UP000799640">
    <property type="component" value="Unassembled WGS sequence"/>
</dbReference>
<organism evidence="2 3">
    <name type="scientific">Trichodelitschia bisporula</name>
    <dbReference type="NCBI Taxonomy" id="703511"/>
    <lineage>
        <taxon>Eukaryota</taxon>
        <taxon>Fungi</taxon>
        <taxon>Dikarya</taxon>
        <taxon>Ascomycota</taxon>
        <taxon>Pezizomycotina</taxon>
        <taxon>Dothideomycetes</taxon>
        <taxon>Dothideomycetes incertae sedis</taxon>
        <taxon>Phaeotrichales</taxon>
        <taxon>Phaeotrichaceae</taxon>
        <taxon>Trichodelitschia</taxon>
    </lineage>
</organism>
<gene>
    <name evidence="2" type="ORF">EJ06DRAFT_553128</name>
</gene>
<feature type="compositionally biased region" description="Polar residues" evidence="1">
    <location>
        <begin position="677"/>
        <end position="686"/>
    </location>
</feature>
<dbReference type="EMBL" id="ML996688">
    <property type="protein sequence ID" value="KAF2404203.1"/>
    <property type="molecule type" value="Genomic_DNA"/>
</dbReference>
<feature type="compositionally biased region" description="Basic and acidic residues" evidence="1">
    <location>
        <begin position="513"/>
        <end position="531"/>
    </location>
</feature>
<feature type="compositionally biased region" description="Polar residues" evidence="1">
    <location>
        <begin position="446"/>
        <end position="461"/>
    </location>
</feature>
<feature type="compositionally biased region" description="Acidic residues" evidence="1">
    <location>
        <begin position="427"/>
        <end position="436"/>
    </location>
</feature>
<proteinExistence type="predicted"/>
<sequence>MASDAAPPDLIWNPNQPPLPSNDDLWDSPVVCAPVLHINLNYAEPEYRLQFTQTLRERVPQAAVLDIRAHQPTGNAPIPPTVLLSPPHPYEPIRDWFPAFQNFKRRNPGCARYTIIFLDDVHNPHFPYSAEARAVLETYLAPLVLFAAAERRCLIPIHIMGQRHLVFQAAHRTLGPTATEFEVKFWVHRMERQMHSIASTLANTSNRRWLYPNEDEFEMVAVTIRTQYIQWAAQWHCARTTRLDWLRGNGCLPAFIADRVARLVITLWDFKSILKMISYPEGEFGPVMELECKILQQLSGNKQTVLDATIRWLKGIFQYEKNVYVGWVEEEEVTRKRMQCDCQMTALARCMEDVGAWMRDVRIQTQGELHVFEKDLTMNMTWMHRLEELIPRLWEAAVVKKVEYDLDPRRSGDESSSDYDLSSGSDDAADEVDTTEENSHEDNPSDDNNMQDGNPVASDTVQGGLEGENNELTASGEWEDQQPDTTGTNLGPEHPSDDSNMQDEDPVASETVHGGHEHEMDESTASDERENQQPPQPGSTCGKKRKQNSMEGLDALLDHLERQMQDDGDMPGDRPEPDSTPMAQDTSGSTSEDCSQGECKKRCLGLARSEESTEQSSPMDGAGDDSPSLQPEQSEEATDQSSLVNGDENDPPSSQPEQSEEATERSNLVDGDENYPPSLQTKQSAPVNYAWRPTFAIELFTRRPSKGSYREYPLHYQEGMPTPSPLRISVSADDILPEADEPAFGQLN</sequence>
<protein>
    <submittedName>
        <fullName evidence="2">Uncharacterized protein</fullName>
    </submittedName>
</protein>
<accession>A0A6G1I7C1</accession>
<evidence type="ECO:0000256" key="1">
    <source>
        <dbReference type="SAM" id="MobiDB-lite"/>
    </source>
</evidence>
<reference evidence="2" key="1">
    <citation type="journal article" date="2020" name="Stud. Mycol.">
        <title>101 Dothideomycetes genomes: a test case for predicting lifestyles and emergence of pathogens.</title>
        <authorList>
            <person name="Haridas S."/>
            <person name="Albert R."/>
            <person name="Binder M."/>
            <person name="Bloem J."/>
            <person name="Labutti K."/>
            <person name="Salamov A."/>
            <person name="Andreopoulos B."/>
            <person name="Baker S."/>
            <person name="Barry K."/>
            <person name="Bills G."/>
            <person name="Bluhm B."/>
            <person name="Cannon C."/>
            <person name="Castanera R."/>
            <person name="Culley D."/>
            <person name="Daum C."/>
            <person name="Ezra D."/>
            <person name="Gonzalez J."/>
            <person name="Henrissat B."/>
            <person name="Kuo A."/>
            <person name="Liang C."/>
            <person name="Lipzen A."/>
            <person name="Lutzoni F."/>
            <person name="Magnuson J."/>
            <person name="Mondo S."/>
            <person name="Nolan M."/>
            <person name="Ohm R."/>
            <person name="Pangilinan J."/>
            <person name="Park H.-J."/>
            <person name="Ramirez L."/>
            <person name="Alfaro M."/>
            <person name="Sun H."/>
            <person name="Tritt A."/>
            <person name="Yoshinaga Y."/>
            <person name="Zwiers L.-H."/>
            <person name="Turgeon B."/>
            <person name="Goodwin S."/>
            <person name="Spatafora J."/>
            <person name="Crous P."/>
            <person name="Grigoriev I."/>
        </authorList>
    </citation>
    <scope>NUCLEOTIDE SEQUENCE</scope>
    <source>
        <strain evidence="2">CBS 262.69</strain>
    </source>
</reference>
<evidence type="ECO:0000313" key="2">
    <source>
        <dbReference type="EMBL" id="KAF2404203.1"/>
    </source>
</evidence>